<sequence length="93" mass="11153">MEKHALCVKTISYQEIVELKELMEKLASWEEPLVILEQFFAFRTGPINKKRVIKEYYARGQMFHAFYEDYRRLMEVGDELVQEMVKAGKVEKF</sequence>
<comment type="caution">
    <text evidence="1">The sequence shown here is derived from an EMBL/GenBank/DDBJ whole genome shotgun (WGS) entry which is preliminary data.</text>
</comment>
<proteinExistence type="predicted"/>
<dbReference type="OrthoDB" id="2184907at2"/>
<dbReference type="RefSeq" id="WP_069663822.1">
    <property type="nucleotide sequence ID" value="NZ_JBHUJJ010000001.1"/>
</dbReference>
<keyword evidence="2" id="KW-1185">Reference proteome</keyword>
<dbReference type="Proteomes" id="UP000095094">
    <property type="component" value="Unassembled WGS sequence"/>
</dbReference>
<dbReference type="EMBL" id="MIJY01000023">
    <property type="protein sequence ID" value="OEG13124.1"/>
    <property type="molecule type" value="Genomic_DNA"/>
</dbReference>
<evidence type="ECO:0000313" key="1">
    <source>
        <dbReference type="EMBL" id="OEG13124.1"/>
    </source>
</evidence>
<protein>
    <submittedName>
        <fullName evidence="1">Uncharacterized protein</fullName>
    </submittedName>
</protein>
<name>A0A1E5GK82_9ENTE</name>
<reference evidence="2" key="1">
    <citation type="submission" date="2016-09" db="EMBL/GenBank/DDBJ databases">
        <authorList>
            <person name="Gulvik C.A."/>
        </authorList>
    </citation>
    <scope>NUCLEOTIDE SEQUENCE [LARGE SCALE GENOMIC DNA]</scope>
    <source>
        <strain evidence="2">LMG 8895</strain>
    </source>
</reference>
<accession>A0A1E5GK82</accession>
<gene>
    <name evidence="1" type="ORF">BCR25_06435</name>
</gene>
<organism evidence="1 2">
    <name type="scientific">Enterococcus termitis</name>
    <dbReference type="NCBI Taxonomy" id="332950"/>
    <lineage>
        <taxon>Bacteria</taxon>
        <taxon>Bacillati</taxon>
        <taxon>Bacillota</taxon>
        <taxon>Bacilli</taxon>
        <taxon>Lactobacillales</taxon>
        <taxon>Enterococcaceae</taxon>
        <taxon>Enterococcus</taxon>
    </lineage>
</organism>
<dbReference type="AlphaFoldDB" id="A0A1E5GK82"/>
<evidence type="ECO:0000313" key="2">
    <source>
        <dbReference type="Proteomes" id="UP000095094"/>
    </source>
</evidence>